<dbReference type="InParanoid" id="A0A078B6D4"/>
<feature type="region of interest" description="Disordered" evidence="5">
    <location>
        <begin position="434"/>
        <end position="465"/>
    </location>
</feature>
<dbReference type="Proteomes" id="UP000039865">
    <property type="component" value="Unassembled WGS sequence"/>
</dbReference>
<dbReference type="PANTHER" id="PTHR15549:SF30">
    <property type="entry name" value="MID2 DOMAIN-CONTAINING PROTEIN"/>
    <property type="match status" value="1"/>
</dbReference>
<feature type="signal peptide" evidence="7">
    <location>
        <begin position="1"/>
        <end position="18"/>
    </location>
</feature>
<dbReference type="InterPro" id="IPR051694">
    <property type="entry name" value="Immunoregulatory_rcpt-like"/>
</dbReference>
<keyword evidence="3 6" id="KW-1133">Transmembrane helix</keyword>
<comment type="subcellular location">
    <subcellularLocation>
        <location evidence="1">Membrane</location>
        <topology evidence="1">Single-pass membrane protein</topology>
    </subcellularLocation>
</comment>
<protein>
    <recommendedName>
        <fullName evidence="10">Transmembrane protein</fullName>
    </recommendedName>
</protein>
<evidence type="ECO:0000313" key="8">
    <source>
        <dbReference type="EMBL" id="CDW89919.1"/>
    </source>
</evidence>
<feature type="region of interest" description="Disordered" evidence="5">
    <location>
        <begin position="208"/>
        <end position="242"/>
    </location>
</feature>
<name>A0A078B6D4_STYLE</name>
<keyword evidence="9" id="KW-1185">Reference proteome</keyword>
<dbReference type="GO" id="GO:0071944">
    <property type="term" value="C:cell periphery"/>
    <property type="evidence" value="ECO:0007669"/>
    <property type="project" value="UniProtKB-ARBA"/>
</dbReference>
<keyword evidence="4 6" id="KW-0472">Membrane</keyword>
<dbReference type="PANTHER" id="PTHR15549">
    <property type="entry name" value="PAIRED IMMUNOGLOBULIN-LIKE TYPE 2 RECEPTOR"/>
    <property type="match status" value="1"/>
</dbReference>
<dbReference type="GO" id="GO:0016020">
    <property type="term" value="C:membrane"/>
    <property type="evidence" value="ECO:0007669"/>
    <property type="project" value="UniProtKB-SubCell"/>
</dbReference>
<feature type="chain" id="PRO_5001729930" description="Transmembrane protein" evidence="7">
    <location>
        <begin position="19"/>
        <end position="536"/>
    </location>
</feature>
<organism evidence="8 9">
    <name type="scientific">Stylonychia lemnae</name>
    <name type="common">Ciliate</name>
    <dbReference type="NCBI Taxonomy" id="5949"/>
    <lineage>
        <taxon>Eukaryota</taxon>
        <taxon>Sar</taxon>
        <taxon>Alveolata</taxon>
        <taxon>Ciliophora</taxon>
        <taxon>Intramacronucleata</taxon>
        <taxon>Spirotrichea</taxon>
        <taxon>Stichotrichia</taxon>
        <taxon>Sporadotrichida</taxon>
        <taxon>Oxytrichidae</taxon>
        <taxon>Stylonychinae</taxon>
        <taxon>Stylonychia</taxon>
    </lineage>
</organism>
<evidence type="ECO:0000256" key="5">
    <source>
        <dbReference type="SAM" id="MobiDB-lite"/>
    </source>
</evidence>
<reference evidence="8 9" key="1">
    <citation type="submission" date="2014-06" db="EMBL/GenBank/DDBJ databases">
        <authorList>
            <person name="Swart Estienne"/>
        </authorList>
    </citation>
    <scope>NUCLEOTIDE SEQUENCE [LARGE SCALE GENOMIC DNA]</scope>
    <source>
        <strain evidence="8 9">130c</strain>
    </source>
</reference>
<feature type="transmembrane region" description="Helical" evidence="6">
    <location>
        <begin position="266"/>
        <end position="288"/>
    </location>
</feature>
<evidence type="ECO:0000256" key="4">
    <source>
        <dbReference type="ARBA" id="ARBA00023136"/>
    </source>
</evidence>
<accession>A0A078B6D4</accession>
<dbReference type="EMBL" id="CCKQ01017984">
    <property type="protein sequence ID" value="CDW89919.1"/>
    <property type="molecule type" value="Genomic_DNA"/>
</dbReference>
<evidence type="ECO:0000256" key="2">
    <source>
        <dbReference type="ARBA" id="ARBA00022692"/>
    </source>
</evidence>
<feature type="region of interest" description="Disordered" evidence="5">
    <location>
        <begin position="356"/>
        <end position="383"/>
    </location>
</feature>
<proteinExistence type="predicted"/>
<keyword evidence="2 6" id="KW-0812">Transmembrane</keyword>
<dbReference type="AlphaFoldDB" id="A0A078B6D4"/>
<keyword evidence="7" id="KW-0732">Signal</keyword>
<evidence type="ECO:0000256" key="3">
    <source>
        <dbReference type="ARBA" id="ARBA00022989"/>
    </source>
</evidence>
<evidence type="ECO:0000256" key="7">
    <source>
        <dbReference type="SAM" id="SignalP"/>
    </source>
</evidence>
<evidence type="ECO:0000313" key="9">
    <source>
        <dbReference type="Proteomes" id="UP000039865"/>
    </source>
</evidence>
<evidence type="ECO:0000256" key="1">
    <source>
        <dbReference type="ARBA" id="ARBA00004167"/>
    </source>
</evidence>
<sequence length="536" mass="61291">MKVQKLLFLGTILSIVKSQNFIATSSECRTDCIDQGQKYCKKDEYTGYCCTFSDTSSQCSTTLNACSKKDNVTTVAKYYYCPRDNQGCGDQIISVSTSKQFIENQDRQFVAKSICSYEFVQGDDSLDPKGKYNISVKLESFTSTFYAFAVYGETVTTAYSSQNLATQRNYSQILGDSIFLVALCDSSNNNCNYKLSYQLIRTDNITSSSTNSSTTNTTNTQNQTSNNSTVILPSSPPKNVTESSTSITIISDQNDIEDKGTSGGTVVVIVVGVIILIILLSCIGFYIMRKLRKNKELKEKVFEPDLAALGDQGPSVISPDQYGHQDYVYNQDPDNMDEILNQINMMENGKVNNPQQVYQQQTNGQQQQQYQNYQQPPPQQYYDPQIENENEEQLEIPMDLLPEWMREMAYNDPEQFQELMDNMDQDQLQELIDQNNSNQIPKQKSDNQSRRQKSRADPQNKRSRQIEIEAEEQRQLQQVMLLSQQEQFPQQNQNHHQNVELLDESANNLQMLVGINDEEEYYQEVDLSDRNQQRNH</sequence>
<evidence type="ECO:0008006" key="10">
    <source>
        <dbReference type="Google" id="ProtNLM"/>
    </source>
</evidence>
<feature type="compositionally biased region" description="Basic and acidic residues" evidence="5">
    <location>
        <begin position="443"/>
        <end position="465"/>
    </location>
</feature>
<feature type="compositionally biased region" description="Low complexity" evidence="5">
    <location>
        <begin position="208"/>
        <end position="229"/>
    </location>
</feature>
<evidence type="ECO:0000256" key="6">
    <source>
        <dbReference type="SAM" id="Phobius"/>
    </source>
</evidence>
<gene>
    <name evidence="8" type="primary">Contig15283.g16279</name>
    <name evidence="8" type="ORF">STYLEM_19059</name>
</gene>